<dbReference type="EMBL" id="PKIZ01000001">
    <property type="protein sequence ID" value="PKZ42790.1"/>
    <property type="molecule type" value="Genomic_DNA"/>
</dbReference>
<dbReference type="SUPFAM" id="SSF52540">
    <property type="entry name" value="P-loop containing nucleoside triphosphate hydrolases"/>
    <property type="match status" value="2"/>
</dbReference>
<name>A0A2I1PDW3_9MICO</name>
<evidence type="ECO:0000313" key="6">
    <source>
        <dbReference type="Proteomes" id="UP000234206"/>
    </source>
</evidence>
<evidence type="ECO:0000259" key="4">
    <source>
        <dbReference type="PROSITE" id="PS50893"/>
    </source>
</evidence>
<dbReference type="SMART" id="SM00382">
    <property type="entry name" value="AAA"/>
    <property type="match status" value="2"/>
</dbReference>
<keyword evidence="2" id="KW-0547">Nucleotide-binding</keyword>
<dbReference type="PROSITE" id="PS50893">
    <property type="entry name" value="ABC_TRANSPORTER_2"/>
    <property type="match status" value="2"/>
</dbReference>
<dbReference type="AlphaFoldDB" id="A0A2I1PDW3"/>
<comment type="caution">
    <text evidence="5">The sequence shown here is derived from an EMBL/GenBank/DDBJ whole genome shotgun (WGS) entry which is preliminary data.</text>
</comment>
<feature type="domain" description="ABC transporter" evidence="4">
    <location>
        <begin position="376"/>
        <end position="564"/>
    </location>
</feature>
<keyword evidence="6" id="KW-1185">Reference proteome</keyword>
<gene>
    <name evidence="5" type="ORF">CYJ76_00605</name>
</gene>
<dbReference type="Gene3D" id="3.40.50.300">
    <property type="entry name" value="P-loop containing nucleotide triphosphate hydrolases"/>
    <property type="match status" value="2"/>
</dbReference>
<sequence length="565" mass="61678">MNHPHPTDPTTSAGHTASDHLRLDGISRTFPDRRVLTDVSLTIPAGQVAVLIGENGSGKSTLLRLAAGLDEPDAGTVHRTGTVGLHHQEPPFDLHLTVEQVLQRATAPVRALIDEVERAGQEVAADVPGATERLADALARAEHADAWEIDHRTDRVVEGLGISRIHRSRRADELSGGQVSRLSLTWFLLRSPHTLLLDEPTNHLDDAAAGLLTDLLTAWKGPVLLASHDRTFTDQVADVLYDLDPSPLPYADVATDHDSPGSGHGVTRFTGRWGEYLTWQRRTRAEWETRFRDEQAEIRRLEQRERDDHTVGRPERGPRTEARVAKKFYADRNAKVVARRVNDARTALERLREEQVRKPPATLTFRALDGLSRASVPPGPVLTASGVAVTGRLAPTSVSLTATDRLLVTGPNGSGKSTLLAVLAGPLRPDAGSVTRAPRLTTGLLTQEPRLPDGDPTVREAYRLAVGDRVAQEVPLAATGLLAGRDLDRPVSRLSVGQRRRLDLAVALASPPEVLLLDEPTNHLSLRLATELEEALVDYPGAVVIATHDRWLRENWDGRVLDLTP</sequence>
<dbReference type="InterPro" id="IPR003593">
    <property type="entry name" value="AAA+_ATPase"/>
</dbReference>
<keyword evidence="1" id="KW-0677">Repeat</keyword>
<evidence type="ECO:0000256" key="2">
    <source>
        <dbReference type="ARBA" id="ARBA00022741"/>
    </source>
</evidence>
<evidence type="ECO:0000256" key="1">
    <source>
        <dbReference type="ARBA" id="ARBA00022737"/>
    </source>
</evidence>
<protein>
    <submittedName>
        <fullName evidence="5">ABC transporter ATP-binding protein</fullName>
    </submittedName>
</protein>
<evidence type="ECO:0000256" key="3">
    <source>
        <dbReference type="ARBA" id="ARBA00022840"/>
    </source>
</evidence>
<dbReference type="RefSeq" id="WP_070705259.1">
    <property type="nucleotide sequence ID" value="NZ_JBHLVH010000014.1"/>
</dbReference>
<dbReference type="GO" id="GO:0016887">
    <property type="term" value="F:ATP hydrolysis activity"/>
    <property type="evidence" value="ECO:0007669"/>
    <property type="project" value="InterPro"/>
</dbReference>
<accession>A0A2I1PDW3</accession>
<proteinExistence type="predicted"/>
<dbReference type="Pfam" id="PF00005">
    <property type="entry name" value="ABC_tran"/>
    <property type="match status" value="2"/>
</dbReference>
<dbReference type="Proteomes" id="UP000234206">
    <property type="component" value="Unassembled WGS sequence"/>
</dbReference>
<dbReference type="GO" id="GO:0005524">
    <property type="term" value="F:ATP binding"/>
    <property type="evidence" value="ECO:0007669"/>
    <property type="project" value="UniProtKB-KW"/>
</dbReference>
<dbReference type="InterPro" id="IPR027417">
    <property type="entry name" value="P-loop_NTPase"/>
</dbReference>
<organism evidence="5 6">
    <name type="scientific">Kytococcus schroeteri</name>
    <dbReference type="NCBI Taxonomy" id="138300"/>
    <lineage>
        <taxon>Bacteria</taxon>
        <taxon>Bacillati</taxon>
        <taxon>Actinomycetota</taxon>
        <taxon>Actinomycetes</taxon>
        <taxon>Micrococcales</taxon>
        <taxon>Kytococcaceae</taxon>
        <taxon>Kytococcus</taxon>
    </lineage>
</organism>
<dbReference type="CDD" id="cd03221">
    <property type="entry name" value="ABCF_EF-3"/>
    <property type="match status" value="1"/>
</dbReference>
<reference evidence="5 6" key="1">
    <citation type="submission" date="2017-12" db="EMBL/GenBank/DDBJ databases">
        <title>Phylogenetic diversity of female urinary microbiome.</title>
        <authorList>
            <person name="Thomas-White K."/>
            <person name="Wolfe A.J."/>
        </authorList>
    </citation>
    <scope>NUCLEOTIDE SEQUENCE [LARGE SCALE GENOMIC DNA]</scope>
    <source>
        <strain evidence="5 6">UMB1298</strain>
    </source>
</reference>
<dbReference type="InterPro" id="IPR050611">
    <property type="entry name" value="ABCF"/>
</dbReference>
<dbReference type="InterPro" id="IPR003439">
    <property type="entry name" value="ABC_transporter-like_ATP-bd"/>
</dbReference>
<evidence type="ECO:0000313" key="5">
    <source>
        <dbReference type="EMBL" id="PKZ42790.1"/>
    </source>
</evidence>
<keyword evidence="3 5" id="KW-0067">ATP-binding</keyword>
<dbReference type="PANTHER" id="PTHR19211">
    <property type="entry name" value="ATP-BINDING TRANSPORT PROTEIN-RELATED"/>
    <property type="match status" value="1"/>
</dbReference>
<dbReference type="InterPro" id="IPR017871">
    <property type="entry name" value="ABC_transporter-like_CS"/>
</dbReference>
<dbReference type="FunFam" id="3.40.50.300:FF:000011">
    <property type="entry name" value="Putative ABC transporter ATP-binding component"/>
    <property type="match status" value="1"/>
</dbReference>
<dbReference type="OrthoDB" id="3239744at2"/>
<dbReference type="PANTHER" id="PTHR19211:SF14">
    <property type="entry name" value="ATP-BINDING CASSETTE SUB-FAMILY F MEMBER 1"/>
    <property type="match status" value="1"/>
</dbReference>
<feature type="domain" description="ABC transporter" evidence="4">
    <location>
        <begin position="21"/>
        <end position="270"/>
    </location>
</feature>
<dbReference type="PROSITE" id="PS00211">
    <property type="entry name" value="ABC_TRANSPORTER_1"/>
    <property type="match status" value="1"/>
</dbReference>